<dbReference type="AlphaFoldDB" id="E4XPY9"/>
<organism evidence="3">
    <name type="scientific">Oikopleura dioica</name>
    <name type="common">Tunicate</name>
    <dbReference type="NCBI Taxonomy" id="34765"/>
    <lineage>
        <taxon>Eukaryota</taxon>
        <taxon>Metazoa</taxon>
        <taxon>Chordata</taxon>
        <taxon>Tunicata</taxon>
        <taxon>Appendicularia</taxon>
        <taxon>Copelata</taxon>
        <taxon>Oikopleuridae</taxon>
        <taxon>Oikopleura</taxon>
    </lineage>
</organism>
<sequence length="527" mass="59287">MRDLTGKSRYWNTTREFFKAPAQQIGLPVRHNADLSSGAQDVDDDAQFRSSLQNTSLQARKSAESASPPPERDKFLAKYSKSSGRCSLSHWKSVNSEDASGFTATALSTSKAEFRRFLDSAHLKSAKLSLRMDRFYSFRFCSPKLLHEEIIKSSLARKYEFIVIDNAESYLKLACAQRDKRSIVDFYIDALHRFEHYLEAIKHRLNWPFFMICAQTDLLPHENGVKRQQVLPLEFVARLLHHLILQFIHNPDVSSTTHFSYAEFIRECLELPSSPAKIATNEADFVPEKKLEQQYRARTLKPGDQVALYPAESAFELILKPHILLPKPWGGRLGKRSSGSGNAPQLTSQKNPSTGTTSSASTSLPASAVTSCQSSSTTRPSQATSTRRSSSTSLDSPSTTLRPNTAEADLRSKTKIVKVQLDVNLAVFVNRHARFLLVEKRRFSTYLIADWTAAGENSSFLETVGSKFFATFDLLQLACRALSFRAALLSLRDSSLRQNTACSRLLYFLLIFSYLHLLPLGNLLRRL</sequence>
<feature type="compositionally biased region" description="Low complexity" evidence="1">
    <location>
        <begin position="353"/>
        <end position="402"/>
    </location>
</feature>
<feature type="transmembrane region" description="Helical" evidence="2">
    <location>
        <begin position="505"/>
        <end position="524"/>
    </location>
</feature>
<keyword evidence="4" id="KW-1185">Reference proteome</keyword>
<evidence type="ECO:0000313" key="3">
    <source>
        <dbReference type="EMBL" id="CBY11875.1"/>
    </source>
</evidence>
<gene>
    <name evidence="3" type="ORF">GSOID_T00017273001</name>
</gene>
<accession>E4XPY9</accession>
<dbReference type="EMBL" id="FN653098">
    <property type="protein sequence ID" value="CBY11875.1"/>
    <property type="molecule type" value="Genomic_DNA"/>
</dbReference>
<keyword evidence="2" id="KW-0812">Transmembrane</keyword>
<feature type="compositionally biased region" description="Polar residues" evidence="1">
    <location>
        <begin position="342"/>
        <end position="352"/>
    </location>
</feature>
<feature type="region of interest" description="Disordered" evidence="1">
    <location>
        <begin position="330"/>
        <end position="407"/>
    </location>
</feature>
<protein>
    <submittedName>
        <fullName evidence="3">Uncharacterized protein</fullName>
    </submittedName>
</protein>
<dbReference type="InParanoid" id="E4XPY9"/>
<evidence type="ECO:0000256" key="1">
    <source>
        <dbReference type="SAM" id="MobiDB-lite"/>
    </source>
</evidence>
<feature type="compositionally biased region" description="Low complexity" evidence="1">
    <location>
        <begin position="330"/>
        <end position="341"/>
    </location>
</feature>
<evidence type="ECO:0000313" key="4">
    <source>
        <dbReference type="Proteomes" id="UP000001307"/>
    </source>
</evidence>
<proteinExistence type="predicted"/>
<feature type="region of interest" description="Disordered" evidence="1">
    <location>
        <begin position="53"/>
        <end position="72"/>
    </location>
</feature>
<keyword evidence="2" id="KW-0472">Membrane</keyword>
<keyword evidence="2" id="KW-1133">Transmembrane helix</keyword>
<reference evidence="3" key="1">
    <citation type="journal article" date="2010" name="Science">
        <title>Plasticity of animal genome architecture unmasked by rapid evolution of a pelagic tunicate.</title>
        <authorList>
            <person name="Denoeud F."/>
            <person name="Henriet S."/>
            <person name="Mungpakdee S."/>
            <person name="Aury J.M."/>
            <person name="Da Silva C."/>
            <person name="Brinkmann H."/>
            <person name="Mikhaleva J."/>
            <person name="Olsen L.C."/>
            <person name="Jubin C."/>
            <person name="Canestro C."/>
            <person name="Bouquet J.M."/>
            <person name="Danks G."/>
            <person name="Poulain J."/>
            <person name="Campsteijn C."/>
            <person name="Adamski M."/>
            <person name="Cross I."/>
            <person name="Yadetie F."/>
            <person name="Muffato M."/>
            <person name="Louis A."/>
            <person name="Butcher S."/>
            <person name="Tsagkogeorga G."/>
            <person name="Konrad A."/>
            <person name="Singh S."/>
            <person name="Jensen M.F."/>
            <person name="Cong E.H."/>
            <person name="Eikeseth-Otteraa H."/>
            <person name="Noel B."/>
            <person name="Anthouard V."/>
            <person name="Porcel B.M."/>
            <person name="Kachouri-Lafond R."/>
            <person name="Nishino A."/>
            <person name="Ugolini M."/>
            <person name="Chourrout P."/>
            <person name="Nishida H."/>
            <person name="Aasland R."/>
            <person name="Huzurbazar S."/>
            <person name="Westhof E."/>
            <person name="Delsuc F."/>
            <person name="Lehrach H."/>
            <person name="Reinhardt R."/>
            <person name="Weissenbach J."/>
            <person name="Roy S.W."/>
            <person name="Artiguenave F."/>
            <person name="Postlethwait J.H."/>
            <person name="Manak J.R."/>
            <person name="Thompson E.M."/>
            <person name="Jaillon O."/>
            <person name="Du Pasquier L."/>
            <person name="Boudinot P."/>
            <person name="Liberles D.A."/>
            <person name="Volff J.N."/>
            <person name="Philippe H."/>
            <person name="Lenhard B."/>
            <person name="Roest Crollius H."/>
            <person name="Wincker P."/>
            <person name="Chourrout D."/>
        </authorList>
    </citation>
    <scope>NUCLEOTIDE SEQUENCE [LARGE SCALE GENOMIC DNA]</scope>
</reference>
<dbReference type="Proteomes" id="UP000001307">
    <property type="component" value="Unassembled WGS sequence"/>
</dbReference>
<name>E4XPY9_OIKDI</name>
<evidence type="ECO:0000256" key="2">
    <source>
        <dbReference type="SAM" id="Phobius"/>
    </source>
</evidence>